<dbReference type="Pfam" id="PF08352">
    <property type="entry name" value="oligo_HPY"/>
    <property type="match status" value="2"/>
</dbReference>
<proteinExistence type="inferred from homology"/>
<sequence>MSGNSTPLLSVRNLSVAFHQGGQTSTAVDSISFDIARGEVLALVGESGSGKSVSANSILKLLPYPSASHPSGEILFKGKDLLKASDGELRAVRGNDITMIFQEPMTSLNPLHTIEKQIGEILALHQGVVGQAARSRTLDLLNQVGIREPEKRLKAYPHELSGGQRQRVMIAMALANRPELLIADEPTTALDVTVQAQILQLLRDLKGAHGMSMLFITHDLGIVRKFADRVCVMTKGRIVETGTVEEVFANPRHEYTRHLLAAEPRGEPPRGDISKPVVMEGSDIKVWFPIKAGLMRKVVDHVKAVDGIDLRLRAGQTLGVVGESGSGKTTLGLALARLISSKGHISFVGKDIADYSFKEMRPLRNQLQVVFQDPYGSLSPRMSVGEIIAEGLKVHEQSLSAEERDQRVCWALEEVGLDPLTRWRFPHEFSGGQRQRIAIARAMVLKPRFVMLDEPTSALDMSVQAQVVDLLRDLQQRHDLAYLFISHDLKVVKALANDLIVMRFGKVVEQGSSAEIFRAPKEDYTKALLAAAFNIEAVPTAAVQQ</sequence>
<dbReference type="InterPro" id="IPR027417">
    <property type="entry name" value="P-loop_NTPase"/>
</dbReference>
<dbReference type="PROSITE" id="PS50893">
    <property type="entry name" value="ABC_TRANSPORTER_2"/>
    <property type="match status" value="2"/>
</dbReference>
<dbReference type="InterPro" id="IPR013563">
    <property type="entry name" value="Oligopep_ABC_C"/>
</dbReference>
<reference evidence="7" key="1">
    <citation type="submission" date="2023-06" db="EMBL/GenBank/DDBJ databases">
        <title>Phylogenetic Diversity of Rhizobium strains.</title>
        <authorList>
            <person name="Moura F.T."/>
            <person name="Helene L.C.F."/>
            <person name="Hungria M."/>
        </authorList>
    </citation>
    <scope>NUCLEOTIDE SEQUENCE</scope>
    <source>
        <strain evidence="7">CCGE526</strain>
    </source>
</reference>
<dbReference type="InterPro" id="IPR003439">
    <property type="entry name" value="ABC_transporter-like_ATP-bd"/>
</dbReference>
<dbReference type="RefSeq" id="WP_285869274.1">
    <property type="nucleotide sequence ID" value="NZ_JARFYM010000010.1"/>
</dbReference>
<dbReference type="PANTHER" id="PTHR43776">
    <property type="entry name" value="TRANSPORT ATP-BINDING PROTEIN"/>
    <property type="match status" value="1"/>
</dbReference>
<organism evidence="7 8">
    <name type="scientific">Rhizobium mayense</name>
    <dbReference type="NCBI Taxonomy" id="1312184"/>
    <lineage>
        <taxon>Bacteria</taxon>
        <taxon>Pseudomonadati</taxon>
        <taxon>Pseudomonadota</taxon>
        <taxon>Alphaproteobacteria</taxon>
        <taxon>Hyphomicrobiales</taxon>
        <taxon>Rhizobiaceae</taxon>
        <taxon>Rhizobium/Agrobacterium group</taxon>
        <taxon>Rhizobium</taxon>
    </lineage>
</organism>
<protein>
    <submittedName>
        <fullName evidence="7">ABC transporter ATP-binding protein</fullName>
    </submittedName>
</protein>
<evidence type="ECO:0000256" key="2">
    <source>
        <dbReference type="ARBA" id="ARBA00005417"/>
    </source>
</evidence>
<evidence type="ECO:0000313" key="8">
    <source>
        <dbReference type="Proteomes" id="UP001172645"/>
    </source>
</evidence>
<gene>
    <name evidence="7" type="ORF">PY649_14945</name>
</gene>
<dbReference type="CDD" id="cd03257">
    <property type="entry name" value="ABC_NikE_OppD_transporters"/>
    <property type="match status" value="2"/>
</dbReference>
<dbReference type="Pfam" id="PF00005">
    <property type="entry name" value="ABC_tran"/>
    <property type="match status" value="2"/>
</dbReference>
<dbReference type="GO" id="GO:0005524">
    <property type="term" value="F:ATP binding"/>
    <property type="evidence" value="ECO:0007669"/>
    <property type="project" value="UniProtKB-KW"/>
</dbReference>
<dbReference type="Proteomes" id="UP001172645">
    <property type="component" value="Unassembled WGS sequence"/>
</dbReference>
<dbReference type="EMBL" id="JARFYM010000010">
    <property type="protein sequence ID" value="MDL2400202.1"/>
    <property type="molecule type" value="Genomic_DNA"/>
</dbReference>
<dbReference type="InterPro" id="IPR003593">
    <property type="entry name" value="AAA+_ATPase"/>
</dbReference>
<keyword evidence="3" id="KW-0813">Transport</keyword>
<dbReference type="PROSITE" id="PS00211">
    <property type="entry name" value="ABC_TRANSPORTER_1"/>
    <property type="match status" value="2"/>
</dbReference>
<dbReference type="NCBIfam" id="NF008453">
    <property type="entry name" value="PRK11308.1"/>
    <property type="match status" value="2"/>
</dbReference>
<comment type="similarity">
    <text evidence="2">Belongs to the ABC transporter superfamily.</text>
</comment>
<dbReference type="InterPro" id="IPR017871">
    <property type="entry name" value="ABC_transporter-like_CS"/>
</dbReference>
<comment type="caution">
    <text evidence="7">The sequence shown here is derived from an EMBL/GenBank/DDBJ whole genome shotgun (WGS) entry which is preliminary data.</text>
</comment>
<dbReference type="SMART" id="SM00382">
    <property type="entry name" value="AAA"/>
    <property type="match status" value="2"/>
</dbReference>
<dbReference type="Gene3D" id="3.40.50.300">
    <property type="entry name" value="P-loop containing nucleotide triphosphate hydrolases"/>
    <property type="match status" value="2"/>
</dbReference>
<dbReference type="InterPro" id="IPR050319">
    <property type="entry name" value="ABC_transp_ATP-bind"/>
</dbReference>
<dbReference type="PANTHER" id="PTHR43776:SF7">
    <property type="entry name" value="D,D-DIPEPTIDE TRANSPORT ATP-BINDING PROTEIN DDPF-RELATED"/>
    <property type="match status" value="1"/>
</dbReference>
<evidence type="ECO:0000259" key="6">
    <source>
        <dbReference type="PROSITE" id="PS50893"/>
    </source>
</evidence>
<accession>A0ABT7JWA8</accession>
<evidence type="ECO:0000256" key="5">
    <source>
        <dbReference type="ARBA" id="ARBA00022840"/>
    </source>
</evidence>
<dbReference type="NCBIfam" id="NF007739">
    <property type="entry name" value="PRK10419.1"/>
    <property type="match status" value="2"/>
</dbReference>
<comment type="subcellular location">
    <subcellularLocation>
        <location evidence="1">Cell inner membrane</location>
        <topology evidence="1">Peripheral membrane protein</topology>
    </subcellularLocation>
</comment>
<evidence type="ECO:0000256" key="1">
    <source>
        <dbReference type="ARBA" id="ARBA00004417"/>
    </source>
</evidence>
<feature type="domain" description="ABC transporter" evidence="6">
    <location>
        <begin position="290"/>
        <end position="529"/>
    </location>
</feature>
<keyword evidence="4" id="KW-0547">Nucleotide-binding</keyword>
<evidence type="ECO:0000313" key="7">
    <source>
        <dbReference type="EMBL" id="MDL2400202.1"/>
    </source>
</evidence>
<feature type="domain" description="ABC transporter" evidence="6">
    <location>
        <begin position="11"/>
        <end position="260"/>
    </location>
</feature>
<evidence type="ECO:0000256" key="3">
    <source>
        <dbReference type="ARBA" id="ARBA00022448"/>
    </source>
</evidence>
<keyword evidence="8" id="KW-1185">Reference proteome</keyword>
<dbReference type="SUPFAM" id="SSF52540">
    <property type="entry name" value="P-loop containing nucleoside triphosphate hydrolases"/>
    <property type="match status" value="2"/>
</dbReference>
<evidence type="ECO:0000256" key="4">
    <source>
        <dbReference type="ARBA" id="ARBA00022741"/>
    </source>
</evidence>
<name>A0ABT7JWA8_9HYPH</name>
<keyword evidence="5 7" id="KW-0067">ATP-binding</keyword>